<proteinExistence type="predicted"/>
<gene>
    <name evidence="2" type="ORF">PHLGIDRAFT_39650</name>
</gene>
<dbReference type="PANTHER" id="PTHR13992:SF39">
    <property type="entry name" value="SMRTER, ISOFORM G"/>
    <property type="match status" value="1"/>
</dbReference>
<dbReference type="Gene3D" id="1.10.10.60">
    <property type="entry name" value="Homeodomain-like"/>
    <property type="match status" value="1"/>
</dbReference>
<evidence type="ECO:0000313" key="3">
    <source>
        <dbReference type="Proteomes" id="UP000053257"/>
    </source>
</evidence>
<dbReference type="OrthoDB" id="10258692at2759"/>
<feature type="region of interest" description="Disordered" evidence="1">
    <location>
        <begin position="31"/>
        <end position="50"/>
    </location>
</feature>
<dbReference type="GO" id="GO:0034967">
    <property type="term" value="C:Set3 complex"/>
    <property type="evidence" value="ECO:0007669"/>
    <property type="project" value="TreeGrafter"/>
</dbReference>
<dbReference type="HOGENOM" id="CLU_1086316_0_0_1"/>
<evidence type="ECO:0000256" key="1">
    <source>
        <dbReference type="SAM" id="MobiDB-lite"/>
    </source>
</evidence>
<protein>
    <recommendedName>
        <fullName evidence="4">SANT domain-containing protein</fullName>
    </recommendedName>
</protein>
<organism evidence="2 3">
    <name type="scientific">Phlebiopsis gigantea (strain 11061_1 CR5-6)</name>
    <name type="common">White-rot fungus</name>
    <name type="synonym">Peniophora gigantea</name>
    <dbReference type="NCBI Taxonomy" id="745531"/>
    <lineage>
        <taxon>Eukaryota</taxon>
        <taxon>Fungi</taxon>
        <taxon>Dikarya</taxon>
        <taxon>Basidiomycota</taxon>
        <taxon>Agaricomycotina</taxon>
        <taxon>Agaricomycetes</taxon>
        <taxon>Polyporales</taxon>
        <taxon>Phanerochaetaceae</taxon>
        <taxon>Phlebiopsis</taxon>
    </lineage>
</organism>
<reference evidence="2 3" key="1">
    <citation type="journal article" date="2014" name="PLoS Genet.">
        <title>Analysis of the Phlebiopsis gigantea genome, transcriptome and secretome provides insight into its pioneer colonization strategies of wood.</title>
        <authorList>
            <person name="Hori C."/>
            <person name="Ishida T."/>
            <person name="Igarashi K."/>
            <person name="Samejima M."/>
            <person name="Suzuki H."/>
            <person name="Master E."/>
            <person name="Ferreira P."/>
            <person name="Ruiz-Duenas F.J."/>
            <person name="Held B."/>
            <person name="Canessa P."/>
            <person name="Larrondo L.F."/>
            <person name="Schmoll M."/>
            <person name="Druzhinina I.S."/>
            <person name="Kubicek C.P."/>
            <person name="Gaskell J.A."/>
            <person name="Kersten P."/>
            <person name="St John F."/>
            <person name="Glasner J."/>
            <person name="Sabat G."/>
            <person name="Splinter BonDurant S."/>
            <person name="Syed K."/>
            <person name="Yadav J."/>
            <person name="Mgbeahuruike A.C."/>
            <person name="Kovalchuk A."/>
            <person name="Asiegbu F.O."/>
            <person name="Lackner G."/>
            <person name="Hoffmeister D."/>
            <person name="Rencoret J."/>
            <person name="Gutierrez A."/>
            <person name="Sun H."/>
            <person name="Lindquist E."/>
            <person name="Barry K."/>
            <person name="Riley R."/>
            <person name="Grigoriev I.V."/>
            <person name="Henrissat B."/>
            <person name="Kues U."/>
            <person name="Berka R.M."/>
            <person name="Martinez A.T."/>
            <person name="Covert S.F."/>
            <person name="Blanchette R.A."/>
            <person name="Cullen D."/>
        </authorList>
    </citation>
    <scope>NUCLEOTIDE SEQUENCE [LARGE SCALE GENOMIC DNA]</scope>
    <source>
        <strain evidence="2 3">11061_1 CR5-6</strain>
    </source>
</reference>
<feature type="non-terminal residue" evidence="2">
    <location>
        <position position="1"/>
    </location>
</feature>
<dbReference type="PANTHER" id="PTHR13992">
    <property type="entry name" value="NUCLEAR RECEPTOR CO-REPRESSOR RELATED NCOR"/>
    <property type="match status" value="1"/>
</dbReference>
<keyword evidence="3" id="KW-1185">Reference proteome</keyword>
<evidence type="ECO:0008006" key="4">
    <source>
        <dbReference type="Google" id="ProtNLM"/>
    </source>
</evidence>
<dbReference type="Proteomes" id="UP000053257">
    <property type="component" value="Unassembled WGS sequence"/>
</dbReference>
<evidence type="ECO:0000313" key="2">
    <source>
        <dbReference type="EMBL" id="KIP04487.1"/>
    </source>
</evidence>
<sequence length="232" mass="26168">LHEALRAVVMIRLQRDRQTQEERVTPILLDNLSKVGPPPMPSVDSPDDVIREVTTGPRKKKREERCSDTKQSLQVRFAQRQADLTAKVAKLREEYMGLHRQWLMHCGRLDDVAKAIALQEAAATAGRTTRRSLATMGDAVRSDLEMEQIIASLGTEEMTDANHLGAKNAAVIPDMITVLQGDIDYRYDDNNNEVENPLAYYAPKTGIDDWTEEEVSVFLDKFGEFPKQFGII</sequence>
<dbReference type="AlphaFoldDB" id="A0A0C3S3M0"/>
<dbReference type="InterPro" id="IPR051571">
    <property type="entry name" value="N-CoR_corepressor"/>
</dbReference>
<dbReference type="GO" id="GO:0006357">
    <property type="term" value="P:regulation of transcription by RNA polymerase II"/>
    <property type="evidence" value="ECO:0007669"/>
    <property type="project" value="TreeGrafter"/>
</dbReference>
<dbReference type="STRING" id="745531.A0A0C3S3M0"/>
<feature type="non-terminal residue" evidence="2">
    <location>
        <position position="232"/>
    </location>
</feature>
<dbReference type="EMBL" id="KN840572">
    <property type="protein sequence ID" value="KIP04487.1"/>
    <property type="molecule type" value="Genomic_DNA"/>
</dbReference>
<accession>A0A0C3S3M0</accession>
<name>A0A0C3S3M0_PHLG1</name>